<dbReference type="RefSeq" id="WP_013930280.1">
    <property type="nucleotide sequence ID" value="NC_015703.1"/>
</dbReference>
<name>A0A7U3ZPI2_RUNSL</name>
<keyword evidence="1" id="KW-0812">Transmembrane</keyword>
<dbReference type="KEGG" id="rsi:Runsl_4672"/>
<evidence type="ECO:0000313" key="3">
    <source>
        <dbReference type="Proteomes" id="UP000000493"/>
    </source>
</evidence>
<protein>
    <recommendedName>
        <fullName evidence="4">Aerotolerance regulator N-terminal domain-containing protein</fullName>
    </recommendedName>
</protein>
<keyword evidence="1" id="KW-0472">Membrane</keyword>
<dbReference type="Proteomes" id="UP000000493">
    <property type="component" value="Chromosome"/>
</dbReference>
<dbReference type="EMBL" id="CP002859">
    <property type="protein sequence ID" value="AEI50991.1"/>
    <property type="molecule type" value="Genomic_DNA"/>
</dbReference>
<feature type="transmembrane region" description="Helical" evidence="1">
    <location>
        <begin position="20"/>
        <end position="37"/>
    </location>
</feature>
<keyword evidence="3" id="KW-1185">Reference proteome</keyword>
<reference evidence="2 3" key="2">
    <citation type="journal article" date="2012" name="Stand. Genomic Sci.">
        <title>Complete genome sequence of the aquatic bacterium Runella slithyformis type strain (LSU 4(T)).</title>
        <authorList>
            <person name="Copeland A."/>
            <person name="Zhang X."/>
            <person name="Misra M."/>
            <person name="Lapidus A."/>
            <person name="Nolan M."/>
            <person name="Lucas S."/>
            <person name="Deshpande S."/>
            <person name="Cheng J.F."/>
            <person name="Tapia R."/>
            <person name="Goodwin L.A."/>
            <person name="Pitluck S."/>
            <person name="Liolios K."/>
            <person name="Pagani I."/>
            <person name="Ivanova N."/>
            <person name="Mikhailova N."/>
            <person name="Pati A."/>
            <person name="Chen A."/>
            <person name="Palaniappan K."/>
            <person name="Land M."/>
            <person name="Hauser L."/>
            <person name="Pan C."/>
            <person name="Jeffries C.D."/>
            <person name="Detter J.C."/>
            <person name="Brambilla E.M."/>
            <person name="Rohde M."/>
            <person name="Djao O.D."/>
            <person name="Goker M."/>
            <person name="Sikorski J."/>
            <person name="Tindall B.J."/>
            <person name="Woyke T."/>
            <person name="Bristow J."/>
            <person name="Eisen J.A."/>
            <person name="Markowitz V."/>
            <person name="Hugenholtz P."/>
            <person name="Kyrpides N.C."/>
            <person name="Klenk H.P."/>
            <person name="Mavromatis K."/>
        </authorList>
    </citation>
    <scope>NUCLEOTIDE SEQUENCE [LARGE SCALE GENOMIC DNA]</scope>
    <source>
        <strain evidence="3">ATCC 29530 / DSM 19594 / LMG 11500 / NCIMB 11436 / LSU 4</strain>
    </source>
</reference>
<organism evidence="2 3">
    <name type="scientific">Runella slithyformis (strain ATCC 29530 / DSM 19594 / LMG 11500 / NCIMB 11436 / LSU 4)</name>
    <dbReference type="NCBI Taxonomy" id="761193"/>
    <lineage>
        <taxon>Bacteria</taxon>
        <taxon>Pseudomonadati</taxon>
        <taxon>Bacteroidota</taxon>
        <taxon>Cytophagia</taxon>
        <taxon>Cytophagales</taxon>
        <taxon>Spirosomataceae</taxon>
        <taxon>Runella</taxon>
    </lineage>
</organism>
<sequence>MMSSSAFFALLWIVPFSDGLSYVALTALLLFLMRMLLRAQSVEKKRFRVRLGLTLMLWTALVLYVIQPQWSRSFNPGRVLLYSSTLPAEIIQKNRDSLNITESFSFDDWERRSEEDPGLAARIGTVYLAGQDVGPQALRLLSGHIIHWIPAFPKDELQAVQWKGMLRKGELQEITGKIEVDGQKMLRLRYARQVLDSVLLPGGVSSFRLRFPAFGIGRAETTLELDHKPLKKVAFYTRKPQPLSVYFMLQSPDFESKTLAEWLGKNGSRVEMITTVAKNTQRTISINRWVNPKPFVADLIITDPENAGHPMVKKAVADGKSVLFFNIIQPEPAIKKINAALGTQWRIRKTSNEESVGIGKGMTSLPYQLEENLRQRSVFGYPAAVQKVGGKVGLSLVNETFPLKLSGDSLTYNAFWSSILQVLSPTQESAVSAVAPLWKDVRSSIVLNHFSTPIPSFSLAHDTVLTQGSPLNALTGTAEYIFRTSGWLPFQDSLEVYVEPEESAVSKAERLRETLRAHHQIAQGNLPTASPQVISSKLPDWAWMLLFLLCLTALWIEPKLRY</sequence>
<accession>A0A7U3ZPI2</accession>
<gene>
    <name evidence="2" type="ordered locus">Runsl_4672</name>
</gene>
<reference evidence="3" key="1">
    <citation type="submission" date="2011-06" db="EMBL/GenBank/DDBJ databases">
        <title>The complete genome of chromosome of Runella slithyformis DSM 19594.</title>
        <authorList>
            <consortium name="US DOE Joint Genome Institute (JGI-PGF)"/>
            <person name="Lucas S."/>
            <person name="Han J."/>
            <person name="Lapidus A."/>
            <person name="Bruce D."/>
            <person name="Goodwin L."/>
            <person name="Pitluck S."/>
            <person name="Peters L."/>
            <person name="Kyrpides N."/>
            <person name="Mavromatis K."/>
            <person name="Ivanova N."/>
            <person name="Ovchinnikova G."/>
            <person name="Zhang X."/>
            <person name="Misra M."/>
            <person name="Detter J.C."/>
            <person name="Tapia R."/>
            <person name="Han C."/>
            <person name="Land M."/>
            <person name="Hauser L."/>
            <person name="Markowitz V."/>
            <person name="Cheng J.-F."/>
            <person name="Hugenholtz P."/>
            <person name="Woyke T."/>
            <person name="Wu D."/>
            <person name="Tindall B."/>
            <person name="Faehrich R."/>
            <person name="Brambilla E."/>
            <person name="Klenk H.-P."/>
            <person name="Eisen J.A."/>
        </authorList>
    </citation>
    <scope>NUCLEOTIDE SEQUENCE [LARGE SCALE GENOMIC DNA]</scope>
    <source>
        <strain evidence="3">ATCC 29530 / DSM 19594 / LMG 11500 / NCIMB 11436 / LSU 4</strain>
    </source>
</reference>
<evidence type="ECO:0000256" key="1">
    <source>
        <dbReference type="SAM" id="Phobius"/>
    </source>
</evidence>
<evidence type="ECO:0008006" key="4">
    <source>
        <dbReference type="Google" id="ProtNLM"/>
    </source>
</evidence>
<proteinExistence type="predicted"/>
<keyword evidence="1" id="KW-1133">Transmembrane helix</keyword>
<evidence type="ECO:0000313" key="2">
    <source>
        <dbReference type="EMBL" id="AEI50991.1"/>
    </source>
</evidence>
<feature type="transmembrane region" description="Helical" evidence="1">
    <location>
        <begin position="49"/>
        <end position="66"/>
    </location>
</feature>
<dbReference type="AlphaFoldDB" id="A0A7U3ZPI2"/>